<dbReference type="PROSITE" id="PS51762">
    <property type="entry name" value="GH16_2"/>
    <property type="match status" value="1"/>
</dbReference>
<name>S8D0Z1_9LAMI</name>
<keyword evidence="9" id="KW-0961">Cell wall biogenesis/degradation</keyword>
<dbReference type="GO" id="GO:0016762">
    <property type="term" value="F:xyloglucan:xyloglucosyl transferase activity"/>
    <property type="evidence" value="ECO:0007669"/>
    <property type="project" value="UniProtKB-EC"/>
</dbReference>
<keyword evidence="4" id="KW-0325">Glycoprotein</keyword>
<dbReference type="InterPro" id="IPR008264">
    <property type="entry name" value="Beta_glucanase"/>
</dbReference>
<evidence type="ECO:0000313" key="11">
    <source>
        <dbReference type="EMBL" id="EPS73414.1"/>
    </source>
</evidence>
<evidence type="ECO:0000256" key="2">
    <source>
        <dbReference type="ARBA" id="ARBA00022801"/>
    </source>
</evidence>
<dbReference type="PIRSF" id="PIRSF005604">
    <property type="entry name" value="XET"/>
    <property type="match status" value="1"/>
</dbReference>
<dbReference type="SUPFAM" id="SSF49899">
    <property type="entry name" value="Concanavalin A-like lectins/glucanases"/>
    <property type="match status" value="1"/>
</dbReference>
<feature type="active site" description="Nucleophile" evidence="7">
    <location>
        <position position="80"/>
    </location>
</feature>
<protein>
    <recommendedName>
        <fullName evidence="9">Xyloglucan endotransglucosylase/hydrolase</fullName>
        <ecNumber evidence="9">2.4.1.207</ecNumber>
    </recommendedName>
</protein>
<evidence type="ECO:0000256" key="1">
    <source>
        <dbReference type="ARBA" id="ARBA00022679"/>
    </source>
</evidence>
<dbReference type="InterPro" id="IPR016455">
    <property type="entry name" value="XTH"/>
</dbReference>
<comment type="PTM">
    <text evidence="9">Contains at least one intrachain disulfide bond essential for its enzymatic activity.</text>
</comment>
<evidence type="ECO:0000256" key="8">
    <source>
        <dbReference type="PIRSR" id="PIRSR005604-2"/>
    </source>
</evidence>
<dbReference type="PROSITE" id="PS01034">
    <property type="entry name" value="GH16_1"/>
    <property type="match status" value="1"/>
</dbReference>
<gene>
    <name evidence="11" type="ORF">M569_01341</name>
</gene>
<evidence type="ECO:0000256" key="7">
    <source>
        <dbReference type="PIRSR" id="PIRSR005604-1"/>
    </source>
</evidence>
<dbReference type="GO" id="GO:0071555">
    <property type="term" value="P:cell wall organization"/>
    <property type="evidence" value="ECO:0007669"/>
    <property type="project" value="UniProtKB-KW"/>
</dbReference>
<dbReference type="InterPro" id="IPR044791">
    <property type="entry name" value="Beta-glucanase/XTH"/>
</dbReference>
<dbReference type="CDD" id="cd02176">
    <property type="entry name" value="GH16_XET"/>
    <property type="match status" value="1"/>
</dbReference>
<dbReference type="GO" id="GO:0010411">
    <property type="term" value="P:xyloglucan metabolic process"/>
    <property type="evidence" value="ECO:0007669"/>
    <property type="project" value="InterPro"/>
</dbReference>
<reference evidence="11 12" key="1">
    <citation type="journal article" date="2013" name="BMC Genomics">
        <title>The miniature genome of a carnivorous plant Genlisea aurea contains a low number of genes and short non-coding sequences.</title>
        <authorList>
            <person name="Leushkin E.V."/>
            <person name="Sutormin R.A."/>
            <person name="Nabieva E.R."/>
            <person name="Penin A.A."/>
            <person name="Kondrashov A.S."/>
            <person name="Logacheva M.D."/>
        </authorList>
    </citation>
    <scope>NUCLEOTIDE SEQUENCE [LARGE SCALE GENOMIC DNA]</scope>
</reference>
<dbReference type="InterPro" id="IPR013320">
    <property type="entry name" value="ConA-like_dom_sf"/>
</dbReference>
<accession>S8D0Z1</accession>
<comment type="function">
    <text evidence="9">Catalyzes xyloglucan endohydrolysis (XEH) and/or endotransglycosylation (XET). Cleaves and religates xyloglucan polymers, an essential constituent of the primary cell wall, and thereby participates in cell wall construction of growing tissues.</text>
</comment>
<dbReference type="InterPro" id="IPR010713">
    <property type="entry name" value="XET_C"/>
</dbReference>
<evidence type="ECO:0000313" key="12">
    <source>
        <dbReference type="Proteomes" id="UP000015453"/>
    </source>
</evidence>
<evidence type="ECO:0000259" key="10">
    <source>
        <dbReference type="PROSITE" id="PS51762"/>
    </source>
</evidence>
<keyword evidence="9" id="KW-0964">Secreted</keyword>
<evidence type="ECO:0000256" key="9">
    <source>
        <dbReference type="RuleBase" id="RU361120"/>
    </source>
</evidence>
<dbReference type="EC" id="2.4.1.207" evidence="9"/>
<comment type="caution">
    <text evidence="11">The sequence shown here is derived from an EMBL/GenBank/DDBJ whole genome shotgun (WGS) entry which is preliminary data.</text>
</comment>
<dbReference type="Pfam" id="PF06955">
    <property type="entry name" value="XET_C"/>
    <property type="match status" value="1"/>
</dbReference>
<dbReference type="FunFam" id="2.60.120.200:FF:000025">
    <property type="entry name" value="Xyloglucan endotransglucosylase/hydrolase"/>
    <property type="match status" value="1"/>
</dbReference>
<dbReference type="Gene3D" id="2.60.120.200">
    <property type="match status" value="1"/>
</dbReference>
<evidence type="ECO:0000256" key="5">
    <source>
        <dbReference type="ARBA" id="ARBA00023295"/>
    </source>
</evidence>
<dbReference type="Pfam" id="PF00722">
    <property type="entry name" value="Glyco_hydro_16"/>
    <property type="match status" value="1"/>
</dbReference>
<evidence type="ECO:0000256" key="3">
    <source>
        <dbReference type="ARBA" id="ARBA00023157"/>
    </source>
</evidence>
<feature type="glycosylation site" description="N-linked (GlcNAc...) asparagine" evidence="8">
    <location>
        <position position="88"/>
    </location>
</feature>
<keyword evidence="2 9" id="KW-0378">Hydrolase</keyword>
<dbReference type="GO" id="GO:0004553">
    <property type="term" value="F:hydrolase activity, hydrolyzing O-glycosyl compounds"/>
    <property type="evidence" value="ECO:0007669"/>
    <property type="project" value="InterPro"/>
</dbReference>
<keyword evidence="3" id="KW-1015">Disulfide bond</keyword>
<feature type="active site" description="Proton donor" evidence="7">
    <location>
        <position position="84"/>
    </location>
</feature>
<feature type="non-terminal residue" evidence="11">
    <location>
        <position position="1"/>
    </location>
</feature>
<organism evidence="11 12">
    <name type="scientific">Genlisea aurea</name>
    <dbReference type="NCBI Taxonomy" id="192259"/>
    <lineage>
        <taxon>Eukaryota</taxon>
        <taxon>Viridiplantae</taxon>
        <taxon>Streptophyta</taxon>
        <taxon>Embryophyta</taxon>
        <taxon>Tracheophyta</taxon>
        <taxon>Spermatophyta</taxon>
        <taxon>Magnoliopsida</taxon>
        <taxon>eudicotyledons</taxon>
        <taxon>Gunneridae</taxon>
        <taxon>Pentapetalae</taxon>
        <taxon>asterids</taxon>
        <taxon>lamiids</taxon>
        <taxon>Lamiales</taxon>
        <taxon>Lentibulariaceae</taxon>
        <taxon>Genlisea</taxon>
    </lineage>
</organism>
<sequence>RPTTFLQDFRITWADSHIKQLDGGRVIQLNLDQNSGSGFASKNQYLFGKVSMRIKLIPGDSAGTVTAFYMISSNFAVRDELDFEFLGNRSGQPYTVQTNVYANGKGNREQRVNLWFDPSADFHTYAILWNHYHVVFYVDDVPVRVFKNNLAKGVPFPTSQPMGIYSTLWEADDWATRGGLDKIDWSKAPFTTYYQGFDIEGCPNTGPGSCPSNVGNWWETATYQQLTADELRKYRWVRDNYLIYDYCTDRPRFPTIPPECFYGI</sequence>
<feature type="domain" description="GH16" evidence="10">
    <location>
        <begin position="1"/>
        <end position="194"/>
    </location>
</feature>
<keyword evidence="5 9" id="KW-0326">Glycosidase</keyword>
<dbReference type="EMBL" id="AUSU01000435">
    <property type="protein sequence ID" value="EPS73414.1"/>
    <property type="molecule type" value="Genomic_DNA"/>
</dbReference>
<evidence type="ECO:0000256" key="4">
    <source>
        <dbReference type="ARBA" id="ARBA00023180"/>
    </source>
</evidence>
<comment type="similarity">
    <text evidence="6">Belongs to the glycosyl hydrolase 16 family. XTH group 1 subfamily.</text>
</comment>
<dbReference type="InterPro" id="IPR008263">
    <property type="entry name" value="GH16_AS"/>
</dbReference>
<dbReference type="PANTHER" id="PTHR31062">
    <property type="entry name" value="XYLOGLUCAN ENDOTRANSGLUCOSYLASE/HYDROLASE PROTEIN 8-RELATED"/>
    <property type="match status" value="1"/>
</dbReference>
<comment type="subcellular location">
    <subcellularLocation>
        <location evidence="9">Secreted</location>
        <location evidence="9">Cell wall</location>
    </subcellularLocation>
    <subcellularLocation>
        <location evidence="9">Secreted</location>
        <location evidence="9">Extracellular space</location>
        <location evidence="9">Apoplast</location>
    </subcellularLocation>
</comment>
<dbReference type="PRINTS" id="PR00737">
    <property type="entry name" value="GLHYDRLASE16"/>
</dbReference>
<dbReference type="Proteomes" id="UP000015453">
    <property type="component" value="Unassembled WGS sequence"/>
</dbReference>
<keyword evidence="9" id="KW-0052">Apoplast</keyword>
<dbReference type="AlphaFoldDB" id="S8D0Z1"/>
<dbReference type="InterPro" id="IPR000757">
    <property type="entry name" value="Beta-glucanase-like"/>
</dbReference>
<evidence type="ECO:0000256" key="6">
    <source>
        <dbReference type="ARBA" id="ARBA00038488"/>
    </source>
</evidence>
<keyword evidence="9" id="KW-0134">Cell wall</keyword>
<proteinExistence type="inferred from homology"/>
<keyword evidence="1 9" id="KW-0808">Transferase</keyword>
<keyword evidence="12" id="KW-1185">Reference proteome</keyword>
<dbReference type="GO" id="GO:0048046">
    <property type="term" value="C:apoplast"/>
    <property type="evidence" value="ECO:0007669"/>
    <property type="project" value="UniProtKB-SubCell"/>
</dbReference>
<dbReference type="OrthoDB" id="4781at2759"/>
<dbReference type="GO" id="GO:0042546">
    <property type="term" value="P:cell wall biogenesis"/>
    <property type="evidence" value="ECO:0007669"/>
    <property type="project" value="InterPro"/>
</dbReference>